<dbReference type="Proteomes" id="UP001310386">
    <property type="component" value="Unassembled WGS sequence"/>
</dbReference>
<dbReference type="InterPro" id="IPR036388">
    <property type="entry name" value="WH-like_DNA-bd_sf"/>
</dbReference>
<protein>
    <submittedName>
        <fullName evidence="3">MarR family transcriptional regulator</fullName>
    </submittedName>
</protein>
<proteinExistence type="predicted"/>
<name>A0ABU5ZJP8_9BACL</name>
<evidence type="ECO:0000256" key="1">
    <source>
        <dbReference type="ARBA" id="ARBA00023125"/>
    </source>
</evidence>
<dbReference type="Pfam" id="PF01047">
    <property type="entry name" value="MarR"/>
    <property type="match status" value="1"/>
</dbReference>
<keyword evidence="4" id="KW-1185">Reference proteome</keyword>
<dbReference type="InterPro" id="IPR000835">
    <property type="entry name" value="HTH_MarR-typ"/>
</dbReference>
<dbReference type="Gene3D" id="1.10.10.10">
    <property type="entry name" value="Winged helix-like DNA-binding domain superfamily/Winged helix DNA-binding domain"/>
    <property type="match status" value="1"/>
</dbReference>
<sequence>MNRQKDLMDLFRMYRTHSKIWATEWSRNNADGISVSEALVLEVLGTKGAQKASSLASELGITTGGITGIADKMVKAGLIRRLKDELDRRVVYLHITELGSNVLGTLDEKILNQMERLFGMLTDSDIQELLRIYDKLIHYDQPSDNEQ</sequence>
<comment type="caution">
    <text evidence="3">The sequence shown here is derived from an EMBL/GenBank/DDBJ whole genome shotgun (WGS) entry which is preliminary data.</text>
</comment>
<dbReference type="InterPro" id="IPR036390">
    <property type="entry name" value="WH_DNA-bd_sf"/>
</dbReference>
<dbReference type="PROSITE" id="PS50995">
    <property type="entry name" value="HTH_MARR_2"/>
    <property type="match status" value="1"/>
</dbReference>
<dbReference type="EMBL" id="JAYJLD010000021">
    <property type="protein sequence ID" value="MEB3102739.1"/>
    <property type="molecule type" value="Genomic_DNA"/>
</dbReference>
<dbReference type="SMART" id="SM00347">
    <property type="entry name" value="HTH_MARR"/>
    <property type="match status" value="1"/>
</dbReference>
<evidence type="ECO:0000259" key="2">
    <source>
        <dbReference type="PROSITE" id="PS50995"/>
    </source>
</evidence>
<reference evidence="3" key="1">
    <citation type="submission" date="2023-12" db="EMBL/GenBank/DDBJ databases">
        <title>Fervidustalea candida gen. nov., sp. nov., a novel member of the family Paenibacillaceae isolated from a geothermal area.</title>
        <authorList>
            <person name="Li W.-J."/>
            <person name="Jiao J.-Y."/>
            <person name="Chen Y."/>
        </authorList>
    </citation>
    <scope>NUCLEOTIDE SEQUENCE</scope>
    <source>
        <strain evidence="3">SYSU GA230002</strain>
    </source>
</reference>
<dbReference type="PRINTS" id="PR00598">
    <property type="entry name" value="HTHMARR"/>
</dbReference>
<dbReference type="PANTHER" id="PTHR33164">
    <property type="entry name" value="TRANSCRIPTIONAL REGULATOR, MARR FAMILY"/>
    <property type="match status" value="1"/>
</dbReference>
<dbReference type="InterPro" id="IPR039422">
    <property type="entry name" value="MarR/SlyA-like"/>
</dbReference>
<organism evidence="3 4">
    <name type="scientific">Ferviditalea candida</name>
    <dbReference type="NCBI Taxonomy" id="3108399"/>
    <lineage>
        <taxon>Bacteria</taxon>
        <taxon>Bacillati</taxon>
        <taxon>Bacillota</taxon>
        <taxon>Bacilli</taxon>
        <taxon>Bacillales</taxon>
        <taxon>Paenibacillaceae</taxon>
        <taxon>Ferviditalea</taxon>
    </lineage>
</organism>
<keyword evidence="1" id="KW-0238">DNA-binding</keyword>
<gene>
    <name evidence="3" type="ORF">VF724_13800</name>
</gene>
<dbReference type="RefSeq" id="WP_371754861.1">
    <property type="nucleotide sequence ID" value="NZ_JAYJLD010000021.1"/>
</dbReference>
<evidence type="ECO:0000313" key="4">
    <source>
        <dbReference type="Proteomes" id="UP001310386"/>
    </source>
</evidence>
<accession>A0ABU5ZJP8</accession>
<dbReference type="SUPFAM" id="SSF46785">
    <property type="entry name" value="Winged helix' DNA-binding domain"/>
    <property type="match status" value="1"/>
</dbReference>
<dbReference type="PANTHER" id="PTHR33164:SF43">
    <property type="entry name" value="HTH-TYPE TRANSCRIPTIONAL REPRESSOR YETL"/>
    <property type="match status" value="1"/>
</dbReference>
<feature type="domain" description="HTH marR-type" evidence="2">
    <location>
        <begin position="3"/>
        <end position="138"/>
    </location>
</feature>
<evidence type="ECO:0000313" key="3">
    <source>
        <dbReference type="EMBL" id="MEB3102739.1"/>
    </source>
</evidence>